<dbReference type="Gene3D" id="3.30.930.10">
    <property type="entry name" value="Bira Bifunctional Protein, Domain 2"/>
    <property type="match status" value="1"/>
</dbReference>
<dbReference type="KEGG" id="ccj:UL81_02555"/>
<evidence type="ECO:0000313" key="1">
    <source>
        <dbReference type="EMBL" id="AKE38492.1"/>
    </source>
</evidence>
<dbReference type="CDD" id="cd16442">
    <property type="entry name" value="BPL"/>
    <property type="match status" value="1"/>
</dbReference>
<dbReference type="Proteomes" id="UP000033566">
    <property type="component" value="Chromosome"/>
</dbReference>
<dbReference type="EMBL" id="CP011311">
    <property type="protein sequence ID" value="AKE38492.1"/>
    <property type="molecule type" value="Genomic_DNA"/>
</dbReference>
<dbReference type="Gene3D" id="2.30.30.100">
    <property type="match status" value="1"/>
</dbReference>
<dbReference type="OrthoDB" id="9807064at2"/>
<dbReference type="PROSITE" id="PS51733">
    <property type="entry name" value="BPL_LPL_CATALYTIC"/>
    <property type="match status" value="1"/>
</dbReference>
<dbReference type="PANTHER" id="PTHR12835:SF5">
    <property type="entry name" value="BIOTIN--PROTEIN LIGASE"/>
    <property type="match status" value="1"/>
</dbReference>
<dbReference type="SUPFAM" id="SSF55681">
    <property type="entry name" value="Class II aaRS and biotin synthetases"/>
    <property type="match status" value="1"/>
</dbReference>
<gene>
    <name evidence="1" type="ORF">UL81_02555</name>
</gene>
<dbReference type="PATRIC" id="fig|161896.4.peg.502"/>
<proteinExistence type="predicted"/>
<dbReference type="InterPro" id="IPR004408">
    <property type="entry name" value="Biotin_CoA_COase_ligase"/>
</dbReference>
<dbReference type="NCBIfam" id="TIGR00121">
    <property type="entry name" value="birA_ligase"/>
    <property type="match status" value="1"/>
</dbReference>
<dbReference type="RefSeq" id="WP_035106739.1">
    <property type="nucleotide sequence ID" value="NZ_CP011311.1"/>
</dbReference>
<dbReference type="GO" id="GO:0005737">
    <property type="term" value="C:cytoplasm"/>
    <property type="evidence" value="ECO:0007669"/>
    <property type="project" value="TreeGrafter"/>
</dbReference>
<dbReference type="AlphaFoldDB" id="A0A0F6QUX7"/>
<reference evidence="1 2" key="1">
    <citation type="journal article" date="2015" name="Genome Announc.">
        <title>Complete Genome Sequence of Corynebacterium camporealensis DSM 44610, Isolated from the Milk of a Manchega Sheep with Subclinical Mastitis.</title>
        <authorList>
            <person name="Ruckert C."/>
            <person name="Albersmeier A."/>
            <person name="Winkler A."/>
            <person name="Tauch A."/>
        </authorList>
    </citation>
    <scope>NUCLEOTIDE SEQUENCE [LARGE SCALE GENOMIC DNA]</scope>
    <source>
        <strain evidence="1 2">DSM 44610</strain>
    </source>
</reference>
<keyword evidence="1" id="KW-0436">Ligase</keyword>
<accession>A0A0F6QUX7</accession>
<dbReference type="STRING" id="161896.UL81_02555"/>
<name>A0A0F6QUX7_9CORY</name>
<dbReference type="GO" id="GO:0004077">
    <property type="term" value="F:biotin--[biotin carboxyl-carrier protein] ligase activity"/>
    <property type="evidence" value="ECO:0007669"/>
    <property type="project" value="UniProtKB-EC"/>
</dbReference>
<dbReference type="InterPro" id="IPR045864">
    <property type="entry name" value="aa-tRNA-synth_II/BPL/LPL"/>
</dbReference>
<organism evidence="1 2">
    <name type="scientific">Corynebacterium camporealensis</name>
    <dbReference type="NCBI Taxonomy" id="161896"/>
    <lineage>
        <taxon>Bacteria</taxon>
        <taxon>Bacillati</taxon>
        <taxon>Actinomycetota</taxon>
        <taxon>Actinomycetes</taxon>
        <taxon>Mycobacteriales</taxon>
        <taxon>Corynebacteriaceae</taxon>
        <taxon>Corynebacterium</taxon>
    </lineage>
</organism>
<dbReference type="PANTHER" id="PTHR12835">
    <property type="entry name" value="BIOTIN PROTEIN LIGASE"/>
    <property type="match status" value="1"/>
</dbReference>
<dbReference type="InterPro" id="IPR004143">
    <property type="entry name" value="BPL_LPL_catalytic"/>
</dbReference>
<protein>
    <submittedName>
        <fullName evidence="1">BirA, biotin-(Acetyl-CoA-carboxylase) ligase</fullName>
        <ecNumber evidence="1">6.3.4.15</ecNumber>
    </submittedName>
</protein>
<dbReference type="EC" id="6.3.4.15" evidence="1"/>
<evidence type="ECO:0000313" key="2">
    <source>
        <dbReference type="Proteomes" id="UP000033566"/>
    </source>
</evidence>
<keyword evidence="2" id="KW-1185">Reference proteome</keyword>
<sequence>MTGLDIAHLRHALALEFPRIDHVRETGSTNADLLNDAAPLNRAVLFADVQTSARGRLGRSWSAPADAQLITSVMLLPESVEHLGTLPLAAGLAVTDTVDGAVLKWPNDVLYDGKKLCGILAERAGDGRVVLGIGLNVSLTREQLPVSHATSLLLEGHSTDRTVVAESLLRNLSTRLDQWESQSPELLDDYRAVCSTLGQQVRLEAPGGDIVGRADGIGEDGSINVGGKFYYAGDITHLRPAEDA</sequence>
<dbReference type="HOGENOM" id="CLU_051096_5_0_11"/>
<dbReference type="Pfam" id="PF03099">
    <property type="entry name" value="BPL_LplA_LipB"/>
    <property type="match status" value="1"/>
</dbReference>